<comment type="function">
    <text evidence="8">Catalyzes the transfer of a geranylgeranyl moiety from geranylgeranyl diphosphate to both cysteines of proteins with the C-terminal sequence -XXCC, -XCXC and -CCXX.</text>
</comment>
<accession>A0ABN7VEA5</accession>
<organism evidence="10 11">
    <name type="scientific">Gigaspora margarita</name>
    <dbReference type="NCBI Taxonomy" id="4874"/>
    <lineage>
        <taxon>Eukaryota</taxon>
        <taxon>Fungi</taxon>
        <taxon>Fungi incertae sedis</taxon>
        <taxon>Mucoromycota</taxon>
        <taxon>Glomeromycotina</taxon>
        <taxon>Glomeromycetes</taxon>
        <taxon>Diversisporales</taxon>
        <taxon>Gigasporaceae</taxon>
        <taxon>Gigaspora</taxon>
    </lineage>
</organism>
<feature type="domain" description="Prenyltransferase alpha-alpha toroid" evidence="9">
    <location>
        <begin position="58"/>
        <end position="354"/>
    </location>
</feature>
<dbReference type="InterPro" id="IPR045089">
    <property type="entry name" value="PGGT1B-like"/>
</dbReference>
<dbReference type="Pfam" id="PF00432">
    <property type="entry name" value="Prenyltrans"/>
    <property type="match status" value="1"/>
</dbReference>
<dbReference type="PANTHER" id="PTHR11774">
    <property type="entry name" value="GERANYLGERANYL TRANSFERASE TYPE BETA SUBUNIT"/>
    <property type="match status" value="1"/>
</dbReference>
<evidence type="ECO:0000256" key="2">
    <source>
        <dbReference type="ARBA" id="ARBA00022602"/>
    </source>
</evidence>
<keyword evidence="11" id="KW-1185">Reference proteome</keyword>
<protein>
    <recommendedName>
        <fullName evidence="8">Geranylgeranyl transferase type-2 subunit beta</fullName>
        <ecNumber evidence="8">2.5.1.60</ecNumber>
    </recommendedName>
</protein>
<keyword evidence="6 8" id="KW-0862">Zinc</keyword>
<evidence type="ECO:0000256" key="8">
    <source>
        <dbReference type="RuleBase" id="RU365076"/>
    </source>
</evidence>
<sequence>MGPKRVSLDSRALEFKEDNISTNYIQPDDQLLSCFGWIFRCLFMASTEKTERPSELFIDLHVKYIQSLDTKKDDLEYWLTEHLRLSGVYWGLTALDLMNNVDALNKEEVVKYVVSCQHDNGGFGGHIGHDPHLLYTHYAVLILQIEDSLDAVNVEKIVEYVASRQDRQTGAFTGDEWGEIDTRFSYSAISCLSLLKRLDAIDVKKATEFIMLCKNFDGGFGSTPGAESHAAQIFCCVGALAIVNSLHLVDADLLGWWLCERQLKNGGLNGRPEKLEDVCYSWWVLSALSILGRVHWINKEKLIDFILTAQDLETGGIADRPGDMVDVFHTLFGLTGLSLLGYHGLKLVDPVYCLPKYVVQRVGLAERYHAKYGGFT</sequence>
<keyword evidence="4 8" id="KW-0479">Metal-binding</keyword>
<dbReference type="PANTHER" id="PTHR11774:SF11">
    <property type="entry name" value="GERANYLGERANYL TRANSFERASE TYPE-2 SUBUNIT BETA"/>
    <property type="match status" value="1"/>
</dbReference>
<dbReference type="InterPro" id="IPR001330">
    <property type="entry name" value="Prenyltrans"/>
</dbReference>
<keyword evidence="2 8" id="KW-0637">Prenyltransferase</keyword>
<dbReference type="InterPro" id="IPR026873">
    <property type="entry name" value="Ptb1"/>
</dbReference>
<evidence type="ECO:0000256" key="1">
    <source>
        <dbReference type="ARBA" id="ARBA00010497"/>
    </source>
</evidence>
<name>A0ABN7VEA5_GIGMA</name>
<proteinExistence type="inferred from homology"/>
<dbReference type="CDD" id="cd02894">
    <property type="entry name" value="GGTase-II"/>
    <property type="match status" value="1"/>
</dbReference>
<keyword evidence="3 8" id="KW-0808">Transferase</keyword>
<dbReference type="Gene3D" id="1.50.10.20">
    <property type="match status" value="1"/>
</dbReference>
<dbReference type="EMBL" id="CAJVQB010013589">
    <property type="protein sequence ID" value="CAG8763102.1"/>
    <property type="molecule type" value="Genomic_DNA"/>
</dbReference>
<reference evidence="10 11" key="1">
    <citation type="submission" date="2021-06" db="EMBL/GenBank/DDBJ databases">
        <authorList>
            <person name="Kallberg Y."/>
            <person name="Tangrot J."/>
            <person name="Rosling A."/>
        </authorList>
    </citation>
    <scope>NUCLEOTIDE SEQUENCE [LARGE SCALE GENOMIC DNA]</scope>
    <source>
        <strain evidence="10 11">120-4 pot B 10/14</strain>
    </source>
</reference>
<evidence type="ECO:0000313" key="11">
    <source>
        <dbReference type="Proteomes" id="UP000789901"/>
    </source>
</evidence>
<dbReference type="Proteomes" id="UP000789901">
    <property type="component" value="Unassembled WGS sequence"/>
</dbReference>
<comment type="catalytic activity">
    <reaction evidence="7 8">
        <text>geranylgeranyl diphosphate + L-cysteinyl-[protein] = S-geranylgeranyl-L-cysteinyl-[protein] + diphosphate</text>
        <dbReference type="Rhea" id="RHEA:21240"/>
        <dbReference type="Rhea" id="RHEA-COMP:10131"/>
        <dbReference type="Rhea" id="RHEA-COMP:11537"/>
        <dbReference type="ChEBI" id="CHEBI:29950"/>
        <dbReference type="ChEBI" id="CHEBI:33019"/>
        <dbReference type="ChEBI" id="CHEBI:57533"/>
        <dbReference type="ChEBI" id="CHEBI:86021"/>
        <dbReference type="EC" id="2.5.1.60"/>
    </reaction>
</comment>
<comment type="cofactor">
    <cofactor evidence="8">
        <name>Zn(2+)</name>
        <dbReference type="ChEBI" id="CHEBI:29105"/>
    </cofactor>
    <text evidence="8">Binds 1 zinc ion per subunit.</text>
</comment>
<evidence type="ECO:0000256" key="4">
    <source>
        <dbReference type="ARBA" id="ARBA00022723"/>
    </source>
</evidence>
<evidence type="ECO:0000313" key="10">
    <source>
        <dbReference type="EMBL" id="CAG8763102.1"/>
    </source>
</evidence>
<dbReference type="InterPro" id="IPR008930">
    <property type="entry name" value="Terpenoid_cyclase/PrenylTrfase"/>
</dbReference>
<comment type="similarity">
    <text evidence="1 8">Belongs to the protein prenyltransferase subunit beta family.</text>
</comment>
<dbReference type="EC" id="2.5.1.60" evidence="8"/>
<evidence type="ECO:0000256" key="5">
    <source>
        <dbReference type="ARBA" id="ARBA00022737"/>
    </source>
</evidence>
<dbReference type="SUPFAM" id="SSF48239">
    <property type="entry name" value="Terpenoid cyclases/Protein prenyltransferases"/>
    <property type="match status" value="1"/>
</dbReference>
<gene>
    <name evidence="10" type="ORF">GMARGA_LOCUS17709</name>
</gene>
<evidence type="ECO:0000259" key="9">
    <source>
        <dbReference type="Pfam" id="PF00432"/>
    </source>
</evidence>
<keyword evidence="5" id="KW-0677">Repeat</keyword>
<evidence type="ECO:0000256" key="6">
    <source>
        <dbReference type="ARBA" id="ARBA00022833"/>
    </source>
</evidence>
<evidence type="ECO:0000256" key="3">
    <source>
        <dbReference type="ARBA" id="ARBA00022679"/>
    </source>
</evidence>
<comment type="caution">
    <text evidence="10">The sequence shown here is derived from an EMBL/GenBank/DDBJ whole genome shotgun (WGS) entry which is preliminary data.</text>
</comment>
<evidence type="ECO:0000256" key="7">
    <source>
        <dbReference type="ARBA" id="ARBA00047658"/>
    </source>
</evidence>